<dbReference type="PaxDb" id="214684-Q5KGL1"/>
<dbReference type="STRING" id="214684.Q5KGL1"/>
<dbReference type="InterPro" id="IPR009072">
    <property type="entry name" value="Histone-fold"/>
</dbReference>
<dbReference type="InterPro" id="IPR018465">
    <property type="entry name" value="Scm3/HJURP"/>
</dbReference>
<accession>Q5KGL1</accession>
<feature type="region of interest" description="Disordered" evidence="1">
    <location>
        <begin position="1"/>
        <end position="23"/>
    </location>
</feature>
<evidence type="ECO:0000313" key="2">
    <source>
        <dbReference type="EMBL" id="AAW43573.2"/>
    </source>
</evidence>
<dbReference type="AlphaFoldDB" id="Q5KGL1"/>
<dbReference type="GeneID" id="3257898"/>
<feature type="region of interest" description="Disordered" evidence="1">
    <location>
        <begin position="830"/>
        <end position="916"/>
    </location>
</feature>
<dbReference type="eggNOG" id="ENOG502SCHT">
    <property type="taxonomic scope" value="Eukaryota"/>
</dbReference>
<sequence>MFSPATPIAGPSNPSHLRPSFSSPAFRRGGSIFPYEYGASNQPFSPHYSAPFTTTGVRIRSGSVFSREQWKKEELARRRQESRDKLKSSWDLLFEKYRDVEDDDEIDLATGTIVKDRGKLRALQQPMWFGQKEGDDGESTGGGGHDFESDEDELGDWDEKAGLDPQLPEWEEVEGFHQAWTEEDDADFREFMRAEQRRKSTFGSDNEDEDSLSEHDSKKPAGFEEYLDVSPRSRGTQILPLPTLDDLFASDNKASSEDELEAISDSDAEEKGVRDNLSALSSLHGTPIVSRRPKRRTIIEVVIPPRPRSKSTGGMEEKPSEHHLLDCVPKSISTPTLADLFTPPPARIRRSLSGSSATSGSSALSKSKGKKRMPGERPMEDTSSGNHSIIQLRKPSNSTETIKRYDEKLFRCDSCRAAGGTRKDQAPFCPGRTDSCIFEDSSGSFEQFARKSATHSRPSGKSFAADTRLVEGAGPTKQRTCRLCREAGGERAKTAGVCLGRHSYRRCNWRKRAIHSSTANTHTVTPVDVAKGESNPSQVNVSTDTPQLRTKHSPLLNMKVPSLRSSSAIRKHRRRVIESVSDDDDPRFTTDTALPPREPSSNFIRKPQETAPLPSPPPTSSVAPSSPPIASLHKPSRSPLLSLPPSSPPRPDIFSPVPTQAARPTPSPSVSLTHPISSNYVTDAYKQTGVMYHPTPPPSTDGMRSASLSSDNVATSLPHKSALRRPSDTLGLQSSSSSIKRTRFSLIRSPMRHPSSDEEGSEDELDLLSNIDSSSIIACSSSPKHSSSPIRTEWSVRAADVGIKLGPEHTGRLPSDMVKTLVPSMGLFRPTLGSSSQASSKYTLPTPPSSYRPSQPRPVSDPQNPSSGSGGNPQARLMLPPPLPAKRSTHPNSLSTPKELKNSTSTFSTSSPAPSHIRLTSLPAVVVRARARSRSLSMAPPGALRTPKAQRSIMSPGSKIPKTAPTRKGKVLMDLQRVAKEIGDEAGLEWGLDEETDDGGRMWREGSVAAYK</sequence>
<dbReference type="GO" id="GO:0005634">
    <property type="term" value="C:nucleus"/>
    <property type="evidence" value="ECO:0007669"/>
    <property type="project" value="InterPro"/>
</dbReference>
<dbReference type="InParanoid" id="Q5KGL1"/>
<feature type="region of interest" description="Disordered" evidence="1">
    <location>
        <begin position="693"/>
        <end position="736"/>
    </location>
</feature>
<feature type="compositionally biased region" description="Basic and acidic residues" evidence="1">
    <location>
        <begin position="212"/>
        <end position="222"/>
    </location>
</feature>
<feature type="region of interest" description="Disordered" evidence="1">
    <location>
        <begin position="989"/>
        <end position="1012"/>
    </location>
</feature>
<dbReference type="Pfam" id="PF10384">
    <property type="entry name" value="Scm3"/>
    <property type="match status" value="1"/>
</dbReference>
<dbReference type="VEuPathDB" id="FungiDB:CNE03230"/>
<feature type="compositionally biased region" description="Low complexity" evidence="1">
    <location>
        <begin position="620"/>
        <end position="644"/>
    </location>
</feature>
<feature type="compositionally biased region" description="Polar residues" evidence="1">
    <location>
        <begin position="832"/>
        <end position="843"/>
    </location>
</feature>
<evidence type="ECO:0000256" key="1">
    <source>
        <dbReference type="SAM" id="MobiDB-lite"/>
    </source>
</evidence>
<keyword evidence="3" id="KW-1185">Reference proteome</keyword>
<gene>
    <name evidence="2" type="ordered locus">CNE03230</name>
</gene>
<evidence type="ECO:0000313" key="3">
    <source>
        <dbReference type="Proteomes" id="UP000002149"/>
    </source>
</evidence>
<dbReference type="Proteomes" id="UP000002149">
    <property type="component" value="Chromosome 5"/>
</dbReference>
<dbReference type="Gene3D" id="1.10.20.10">
    <property type="entry name" value="Histone, subunit A"/>
    <property type="match status" value="1"/>
</dbReference>
<feature type="compositionally biased region" description="Polar residues" evidence="1">
    <location>
        <begin position="12"/>
        <end position="23"/>
    </location>
</feature>
<dbReference type="EMBL" id="AE017345">
    <property type="protein sequence ID" value="AAW43573.2"/>
    <property type="molecule type" value="Genomic_DNA"/>
</dbReference>
<feature type="compositionally biased region" description="Acidic residues" evidence="1">
    <location>
        <begin position="257"/>
        <end position="268"/>
    </location>
</feature>
<dbReference type="RefSeq" id="XP_024512878.1">
    <property type="nucleotide sequence ID" value="XM_024657242.1"/>
</dbReference>
<feature type="compositionally biased region" description="Basic and acidic residues" evidence="1">
    <location>
        <begin position="315"/>
        <end position="325"/>
    </location>
</feature>
<feature type="compositionally biased region" description="Basic and acidic residues" evidence="1">
    <location>
        <begin position="188"/>
        <end position="198"/>
    </location>
</feature>
<feature type="compositionally biased region" description="Polar residues" evidence="1">
    <location>
        <begin position="534"/>
        <end position="548"/>
    </location>
</feature>
<dbReference type="HOGENOM" id="CLU_302475_0_0_1"/>
<organism evidence="2 3">
    <name type="scientific">Cryptococcus deneoformans (strain JEC21 / ATCC MYA-565)</name>
    <name type="common">Cryptococcus neoformans var. neoformans serotype D</name>
    <dbReference type="NCBI Taxonomy" id="214684"/>
    <lineage>
        <taxon>Eukaryota</taxon>
        <taxon>Fungi</taxon>
        <taxon>Dikarya</taxon>
        <taxon>Basidiomycota</taxon>
        <taxon>Agaricomycotina</taxon>
        <taxon>Tremellomycetes</taxon>
        <taxon>Tremellales</taxon>
        <taxon>Cryptococcaceae</taxon>
        <taxon>Cryptococcus</taxon>
        <taxon>Cryptococcus neoformans species complex</taxon>
    </lineage>
</organism>
<dbReference type="OrthoDB" id="2420608at2759"/>
<dbReference type="GO" id="GO:0046982">
    <property type="term" value="F:protein heterodimerization activity"/>
    <property type="evidence" value="ECO:0007669"/>
    <property type="project" value="InterPro"/>
</dbReference>
<dbReference type="PANTHER" id="PTHR15992">
    <property type="entry name" value="HOLLIDAY JUNCTION RECOGNITION PROTEIN"/>
    <property type="match status" value="1"/>
</dbReference>
<dbReference type="PANTHER" id="PTHR15992:SF5">
    <property type="entry name" value="HOLLIDAY JUNCTION RECOGNITION PROTEIN"/>
    <property type="match status" value="1"/>
</dbReference>
<feature type="compositionally biased region" description="Polar residues" evidence="1">
    <location>
        <begin position="381"/>
        <end position="398"/>
    </location>
</feature>
<protein>
    <submittedName>
        <fullName evidence="2">Uncharacterized protein</fullName>
    </submittedName>
</protein>
<proteinExistence type="predicted"/>
<feature type="compositionally biased region" description="Low complexity" evidence="1">
    <location>
        <begin position="851"/>
        <end position="860"/>
    </location>
</feature>
<dbReference type="GO" id="GO:0042393">
    <property type="term" value="F:histone binding"/>
    <property type="evidence" value="ECO:0000318"/>
    <property type="project" value="GO_Central"/>
</dbReference>
<feature type="region of interest" description="Disordered" evidence="1">
    <location>
        <begin position="518"/>
        <end position="675"/>
    </location>
</feature>
<dbReference type="KEGG" id="cne:CNE03230"/>
<feature type="compositionally biased region" description="Polar residues" evidence="1">
    <location>
        <begin position="706"/>
        <end position="715"/>
    </location>
</feature>
<feature type="compositionally biased region" description="Low complexity" evidence="1">
    <location>
        <begin position="351"/>
        <end position="366"/>
    </location>
</feature>
<reference evidence="2 3" key="1">
    <citation type="journal article" date="2005" name="Science">
        <title>The genome of the basidiomycetous yeast and human pathogen Cryptococcus neoformans.</title>
        <authorList>
            <person name="Loftus B.J."/>
            <person name="Fung E."/>
            <person name="Roncaglia P."/>
            <person name="Rowley D."/>
            <person name="Amedeo P."/>
            <person name="Bruno D."/>
            <person name="Vamathevan J."/>
            <person name="Miranda M."/>
            <person name="Anderson I.J."/>
            <person name="Fraser J.A."/>
            <person name="Allen J.E."/>
            <person name="Bosdet I.E."/>
            <person name="Brent M.R."/>
            <person name="Chiu R."/>
            <person name="Doering T.L."/>
            <person name="Donlin M.J."/>
            <person name="D'Souza C.A."/>
            <person name="Fox D.S."/>
            <person name="Grinberg V."/>
            <person name="Fu J."/>
            <person name="Fukushima M."/>
            <person name="Haas B.J."/>
            <person name="Huang J.C."/>
            <person name="Janbon G."/>
            <person name="Jones S.J."/>
            <person name="Koo H.L."/>
            <person name="Krzywinski M.I."/>
            <person name="Kwon-Chung J.K."/>
            <person name="Lengeler K.B."/>
            <person name="Maiti R."/>
            <person name="Marra M.A."/>
            <person name="Marra R.E."/>
            <person name="Mathewson C.A."/>
            <person name="Mitchell T.G."/>
            <person name="Pertea M."/>
            <person name="Riggs F.R."/>
            <person name="Salzberg S.L."/>
            <person name="Schein J.E."/>
            <person name="Shvartsbeyn A."/>
            <person name="Shin H."/>
            <person name="Shumway M."/>
            <person name="Specht C.A."/>
            <person name="Suh B.B."/>
            <person name="Tenney A."/>
            <person name="Utterback T.R."/>
            <person name="Wickes B.L."/>
            <person name="Wortman J.R."/>
            <person name="Wye N.H."/>
            <person name="Kronstad J.W."/>
            <person name="Lodge J.K."/>
            <person name="Heitman J."/>
            <person name="Davis R.W."/>
            <person name="Fraser C.M."/>
            <person name="Hyman R.W."/>
        </authorList>
    </citation>
    <scope>NUCLEOTIDE SEQUENCE [LARGE SCALE GENOMIC DNA]</scope>
    <source>
        <strain evidence="3">JEC21 / ATCC MYA-565</strain>
    </source>
</reference>
<name>Q5KGL1_CRYD1</name>
<feature type="region of interest" description="Disordered" evidence="1">
    <location>
        <begin position="937"/>
        <end position="968"/>
    </location>
</feature>
<feature type="region of interest" description="Disordered" evidence="1">
    <location>
        <begin position="129"/>
        <end position="398"/>
    </location>
</feature>